<feature type="domain" description="AAA+ ATPase" evidence="1">
    <location>
        <begin position="42"/>
        <end position="209"/>
    </location>
</feature>
<protein>
    <submittedName>
        <fullName evidence="2">ExeA family protein</fullName>
    </submittedName>
</protein>
<keyword evidence="3" id="KW-1185">Reference proteome</keyword>
<dbReference type="PANTHER" id="PTHR35894:SF1">
    <property type="entry name" value="PHOSPHORIBULOKINASE _ URIDINE KINASE FAMILY"/>
    <property type="match status" value="1"/>
</dbReference>
<reference evidence="3" key="1">
    <citation type="journal article" date="2019" name="Int. J. Syst. Evol. Microbiol.">
        <title>The Global Catalogue of Microorganisms (GCM) 10K type strain sequencing project: providing services to taxonomists for standard genome sequencing and annotation.</title>
        <authorList>
            <consortium name="The Broad Institute Genomics Platform"/>
            <consortium name="The Broad Institute Genome Sequencing Center for Infectious Disease"/>
            <person name="Wu L."/>
            <person name="Ma J."/>
        </authorList>
    </citation>
    <scope>NUCLEOTIDE SEQUENCE [LARGE SCALE GENOMIC DNA]</scope>
    <source>
        <strain evidence="3">CGMCC 1.16275</strain>
    </source>
</reference>
<dbReference type="SUPFAM" id="SSF52540">
    <property type="entry name" value="P-loop containing nucleoside triphosphate hydrolases"/>
    <property type="match status" value="1"/>
</dbReference>
<dbReference type="EMBL" id="JBHTCM010000028">
    <property type="protein sequence ID" value="MFC7335299.1"/>
    <property type="molecule type" value="Genomic_DNA"/>
</dbReference>
<dbReference type="RefSeq" id="WP_377360831.1">
    <property type="nucleotide sequence ID" value="NZ_JBHTCM010000028.1"/>
</dbReference>
<gene>
    <name evidence="2" type="ORF">ACFQPS_19180</name>
</gene>
<accession>A0ABW2L1Y2</accession>
<comment type="caution">
    <text evidence="2">The sequence shown here is derived from an EMBL/GenBank/DDBJ whole genome shotgun (WGS) entry which is preliminary data.</text>
</comment>
<proteinExistence type="predicted"/>
<evidence type="ECO:0000313" key="2">
    <source>
        <dbReference type="EMBL" id="MFC7335299.1"/>
    </source>
</evidence>
<dbReference type="PANTHER" id="PTHR35894">
    <property type="entry name" value="GENERAL SECRETION PATHWAY PROTEIN A-RELATED"/>
    <property type="match status" value="1"/>
</dbReference>
<sequence length="296" mass="32323">MDDEHLKLDLPPFEMAPDARFFYAAVPHQRALAYLGFALCKRQGFAVLTGEIGAGKTMLLDHLLGGSLTGRRKVGRFNAPRLDALGALRMTAGSFGLDRSGDQTELHARLDGALRRPEALGALLIVDEAQNLSPEALEELRILTNLQAGPTPLLQCLLVGQPQLRTLLARPALEQLRQRIAAAHHLVPLDAEDTRRYVAHRLAVAGRPETDALLEPEALDVVHAASGGVPRRINRLCDRLLLLALLERRRLTAADVAQAARELEAELPAPAMTAPRLPEAPQQTLVHFRSRMGGRP</sequence>
<evidence type="ECO:0000259" key="1">
    <source>
        <dbReference type="SMART" id="SM00382"/>
    </source>
</evidence>
<dbReference type="SMART" id="SM00382">
    <property type="entry name" value="AAA"/>
    <property type="match status" value="1"/>
</dbReference>
<name>A0ABW2L1Y2_9PROT</name>
<dbReference type="InterPro" id="IPR003593">
    <property type="entry name" value="AAA+_ATPase"/>
</dbReference>
<dbReference type="Pfam" id="PF13401">
    <property type="entry name" value="AAA_22"/>
    <property type="match status" value="1"/>
</dbReference>
<dbReference type="InterPro" id="IPR027417">
    <property type="entry name" value="P-loop_NTPase"/>
</dbReference>
<dbReference type="InterPro" id="IPR049945">
    <property type="entry name" value="AAA_22"/>
</dbReference>
<organism evidence="2 3">
    <name type="scientific">Rhodocista pekingensis</name>
    <dbReference type="NCBI Taxonomy" id="201185"/>
    <lineage>
        <taxon>Bacteria</taxon>
        <taxon>Pseudomonadati</taxon>
        <taxon>Pseudomonadota</taxon>
        <taxon>Alphaproteobacteria</taxon>
        <taxon>Rhodospirillales</taxon>
        <taxon>Azospirillaceae</taxon>
        <taxon>Rhodocista</taxon>
    </lineage>
</organism>
<dbReference type="Proteomes" id="UP001596456">
    <property type="component" value="Unassembled WGS sequence"/>
</dbReference>
<evidence type="ECO:0000313" key="3">
    <source>
        <dbReference type="Proteomes" id="UP001596456"/>
    </source>
</evidence>
<dbReference type="InterPro" id="IPR052026">
    <property type="entry name" value="ExeA_AAA_ATPase_DNA-bind"/>
</dbReference>